<evidence type="ECO:0000313" key="2">
    <source>
        <dbReference type="EMBL" id="KAL1867281.1"/>
    </source>
</evidence>
<accession>A0ABR3WV05</accession>
<proteinExistence type="predicted"/>
<protein>
    <submittedName>
        <fullName evidence="2">Uncharacterized protein</fullName>
    </submittedName>
</protein>
<evidence type="ECO:0000313" key="3">
    <source>
        <dbReference type="Proteomes" id="UP001583177"/>
    </source>
</evidence>
<comment type="caution">
    <text evidence="2">The sequence shown here is derived from an EMBL/GenBank/DDBJ whole genome shotgun (WGS) entry which is preliminary data.</text>
</comment>
<feature type="coiled-coil region" evidence="1">
    <location>
        <begin position="42"/>
        <end position="151"/>
    </location>
</feature>
<keyword evidence="3" id="KW-1185">Reference proteome</keyword>
<sequence length="243" mass="28177">MFAGSLAQVLNINLGMLKEAWKKKDQERAYLERHLQKQEGTLSNFERQSEGKSMRIQELELDRGRLQEQVESVNQQLEDRSTRLSKLEEKCRTYKEHLNLATAEQQELYTAAKAKCENAIKQMREAERKRTALEEEERKELQATRERLTQIVKSTVAECSFKEREFNSKIESLNQRVLERDADIEREREATRSLVEQNATVASVQGTVKSFESQIEKIAAKLEEVASGQVERDQKAADETRVK</sequence>
<gene>
    <name evidence="2" type="ORF">Daus18300_006400</name>
</gene>
<evidence type="ECO:0000256" key="1">
    <source>
        <dbReference type="SAM" id="Coils"/>
    </source>
</evidence>
<dbReference type="EMBL" id="JAWRVE010000051">
    <property type="protein sequence ID" value="KAL1867281.1"/>
    <property type="molecule type" value="Genomic_DNA"/>
</dbReference>
<reference evidence="2 3" key="1">
    <citation type="journal article" date="2024" name="IMA Fungus">
        <title>IMA Genome - F19 : A genome assembly and annotation guide to empower mycologists, including annotated draft genome sequences of Ceratocystis pirilliformis, Diaporthe australafricana, Fusarium ophioides, Paecilomyces lecythidis, and Sporothrix stenoceras.</title>
        <authorList>
            <person name="Aylward J."/>
            <person name="Wilson A.M."/>
            <person name="Visagie C.M."/>
            <person name="Spraker J."/>
            <person name="Barnes I."/>
            <person name="Buitendag C."/>
            <person name="Ceriani C."/>
            <person name="Del Mar Angel L."/>
            <person name="du Plessis D."/>
            <person name="Fuchs T."/>
            <person name="Gasser K."/>
            <person name="Kramer D."/>
            <person name="Li W."/>
            <person name="Munsamy K."/>
            <person name="Piso A."/>
            <person name="Price J.L."/>
            <person name="Sonnekus B."/>
            <person name="Thomas C."/>
            <person name="van der Nest A."/>
            <person name="van Dijk A."/>
            <person name="van Heerden A."/>
            <person name="van Vuuren N."/>
            <person name="Yilmaz N."/>
            <person name="Duong T.A."/>
            <person name="van der Merwe N.A."/>
            <person name="Wingfield M.J."/>
            <person name="Wingfield B.D."/>
        </authorList>
    </citation>
    <scope>NUCLEOTIDE SEQUENCE [LARGE SCALE GENOMIC DNA]</scope>
    <source>
        <strain evidence="2 3">CMW 18300</strain>
    </source>
</reference>
<organism evidence="2 3">
    <name type="scientific">Diaporthe australafricana</name>
    <dbReference type="NCBI Taxonomy" id="127596"/>
    <lineage>
        <taxon>Eukaryota</taxon>
        <taxon>Fungi</taxon>
        <taxon>Dikarya</taxon>
        <taxon>Ascomycota</taxon>
        <taxon>Pezizomycotina</taxon>
        <taxon>Sordariomycetes</taxon>
        <taxon>Sordariomycetidae</taxon>
        <taxon>Diaporthales</taxon>
        <taxon>Diaporthaceae</taxon>
        <taxon>Diaporthe</taxon>
    </lineage>
</organism>
<dbReference type="Proteomes" id="UP001583177">
    <property type="component" value="Unassembled WGS sequence"/>
</dbReference>
<keyword evidence="1" id="KW-0175">Coiled coil</keyword>
<name>A0ABR3WV05_9PEZI</name>